<sequence>MRQRKARLELAADLLLKRMGKLNAIVVLQALGIERLVVERIVRQAMDQHRLGFVEEIVDAVVQPRQQNSAGTQDTIALAPDRLNLANVAVGHGMHDHVERFVRKRQRLRHIRANNLNVVALARGDHSLGLKLALGIVQHRTARACRRKQRHLLAAAAGQAQHVEPLEIRKPVRGHGNRRRQHNAPVALLCREILLMGDGSAPFPVVFDPAVDRL</sequence>
<evidence type="ECO:0000313" key="1">
    <source>
        <dbReference type="EMBL" id="MPM55311.1"/>
    </source>
</evidence>
<accession>A0A645ASL9</accession>
<dbReference type="AlphaFoldDB" id="A0A645ASL9"/>
<comment type="caution">
    <text evidence="1">The sequence shown here is derived from an EMBL/GenBank/DDBJ whole genome shotgun (WGS) entry which is preliminary data.</text>
</comment>
<protein>
    <submittedName>
        <fullName evidence="1">Uncharacterized protein</fullName>
    </submittedName>
</protein>
<dbReference type="EMBL" id="VSSQ01015215">
    <property type="protein sequence ID" value="MPM55311.1"/>
    <property type="molecule type" value="Genomic_DNA"/>
</dbReference>
<reference evidence="1" key="1">
    <citation type="submission" date="2019-08" db="EMBL/GenBank/DDBJ databases">
        <authorList>
            <person name="Kucharzyk K."/>
            <person name="Murdoch R.W."/>
            <person name="Higgins S."/>
            <person name="Loffler F."/>
        </authorList>
    </citation>
    <scope>NUCLEOTIDE SEQUENCE</scope>
</reference>
<organism evidence="1">
    <name type="scientific">bioreactor metagenome</name>
    <dbReference type="NCBI Taxonomy" id="1076179"/>
    <lineage>
        <taxon>unclassified sequences</taxon>
        <taxon>metagenomes</taxon>
        <taxon>ecological metagenomes</taxon>
    </lineage>
</organism>
<proteinExistence type="predicted"/>
<name>A0A645ASL9_9ZZZZ</name>
<gene>
    <name evidence="1" type="ORF">SDC9_102105</name>
</gene>